<evidence type="ECO:0000256" key="3">
    <source>
        <dbReference type="ARBA" id="ARBA00014376"/>
    </source>
</evidence>
<dbReference type="NCBIfam" id="NF009270">
    <property type="entry name" value="PRK12627.1"/>
    <property type="match status" value="1"/>
</dbReference>
<dbReference type="EMBL" id="CP032125">
    <property type="protein sequence ID" value="AXX99614.1"/>
    <property type="molecule type" value="Genomic_DNA"/>
</dbReference>
<reference evidence="8 9" key="1">
    <citation type="submission" date="2018-09" db="EMBL/GenBank/DDBJ databases">
        <title>Profundibacter amoris BAR1 gen. nov., sp. nov., a new member of the Roseobacter clade isolated at Lokis Castle Vent Field on the Arctic Mid-Oceanic Ridge.</title>
        <authorList>
            <person name="Le Moine Bauer S."/>
            <person name="Sjoeberg A.G."/>
            <person name="L'Haridon S."/>
            <person name="Stokke R."/>
            <person name="Roalkvam I."/>
            <person name="Steen I.H."/>
            <person name="Dahle H."/>
        </authorList>
    </citation>
    <scope>NUCLEOTIDE SEQUENCE [LARGE SCALE GENOMIC DNA]</scope>
    <source>
        <strain evidence="8 9">BAR1</strain>
    </source>
</reference>
<keyword evidence="4 6" id="KW-0975">Bacterial flagellum</keyword>
<accession>A0A347UL86</accession>
<evidence type="ECO:0000313" key="9">
    <source>
        <dbReference type="Proteomes" id="UP000261704"/>
    </source>
</evidence>
<evidence type="ECO:0000256" key="4">
    <source>
        <dbReference type="ARBA" id="ARBA00023143"/>
    </source>
</evidence>
<sequence length="127" mass="13957">MFKNLEIFQMAGALARHAETRQTMVAQNIANADTPGYKARDIASFAETYRTQDASTMRTTRAGHLTGSSQPYDTRIIAGTGSESPNGNNVSLETEMMKSVENTGQHKRAMAIYKSSLNILRLSLGRK</sequence>
<comment type="subcellular location">
    <subcellularLocation>
        <location evidence="1 6">Bacterial flagellum basal body</location>
    </subcellularLocation>
</comment>
<comment type="similarity">
    <text evidence="2 6">Belongs to the flagella basal body rod proteins family.</text>
</comment>
<dbReference type="PIRSF" id="PIRSF002889">
    <property type="entry name" value="Rod_FlgB"/>
    <property type="match status" value="1"/>
</dbReference>
<dbReference type="OrthoDB" id="9788334at2"/>
<comment type="function">
    <text evidence="5 6">Structural component of flagellum, the bacterial motility apparatus. Part of the rod structure of flagellar basal body.</text>
</comment>
<proteinExistence type="inferred from homology"/>
<dbReference type="GO" id="GO:0030694">
    <property type="term" value="C:bacterial-type flagellum basal body, rod"/>
    <property type="evidence" value="ECO:0007669"/>
    <property type="project" value="InterPro"/>
</dbReference>
<keyword evidence="9" id="KW-1185">Reference proteome</keyword>
<dbReference type="InterPro" id="IPR006300">
    <property type="entry name" value="FlgB"/>
</dbReference>
<evidence type="ECO:0000256" key="1">
    <source>
        <dbReference type="ARBA" id="ARBA00004117"/>
    </source>
</evidence>
<comment type="subunit">
    <text evidence="6">The basal body constitutes a major portion of the flagellar organelle and consists of a number of rings mounted on a central rod.</text>
</comment>
<feature type="domain" description="Flagellar basal body rod protein N-terminal" evidence="7">
    <location>
        <begin position="19"/>
        <end position="38"/>
    </location>
</feature>
<evidence type="ECO:0000256" key="2">
    <source>
        <dbReference type="ARBA" id="ARBA00009677"/>
    </source>
</evidence>
<evidence type="ECO:0000256" key="5">
    <source>
        <dbReference type="ARBA" id="ARBA00024934"/>
    </source>
</evidence>
<dbReference type="RefSeq" id="WP_118944265.1">
    <property type="nucleotide sequence ID" value="NZ_CP032125.1"/>
</dbReference>
<dbReference type="InterPro" id="IPR001444">
    <property type="entry name" value="Flag_bb_rod_N"/>
</dbReference>
<evidence type="ECO:0000259" key="7">
    <source>
        <dbReference type="Pfam" id="PF00460"/>
    </source>
</evidence>
<dbReference type="AlphaFoldDB" id="A0A347UL86"/>
<dbReference type="NCBIfam" id="TIGR01396">
    <property type="entry name" value="FlgB"/>
    <property type="match status" value="1"/>
</dbReference>
<dbReference type="KEGG" id="pamo:BAR1_17755"/>
<gene>
    <name evidence="8" type="ORF">BAR1_17755</name>
</gene>
<dbReference type="GO" id="GO:0071973">
    <property type="term" value="P:bacterial-type flagellum-dependent cell motility"/>
    <property type="evidence" value="ECO:0007669"/>
    <property type="project" value="InterPro"/>
</dbReference>
<protein>
    <recommendedName>
        <fullName evidence="3 6">Flagellar basal body rod protein FlgB</fullName>
    </recommendedName>
</protein>
<organism evidence="8 9">
    <name type="scientific">Profundibacter amoris</name>
    <dbReference type="NCBI Taxonomy" id="2171755"/>
    <lineage>
        <taxon>Bacteria</taxon>
        <taxon>Pseudomonadati</taxon>
        <taxon>Pseudomonadota</taxon>
        <taxon>Alphaproteobacteria</taxon>
        <taxon>Rhodobacterales</taxon>
        <taxon>Paracoccaceae</taxon>
        <taxon>Profundibacter</taxon>
    </lineage>
</organism>
<dbReference type="Pfam" id="PF00460">
    <property type="entry name" value="Flg_bb_rod"/>
    <property type="match status" value="1"/>
</dbReference>
<evidence type="ECO:0000256" key="6">
    <source>
        <dbReference type="PIRNR" id="PIRNR002889"/>
    </source>
</evidence>
<dbReference type="Proteomes" id="UP000261704">
    <property type="component" value="Chromosome"/>
</dbReference>
<evidence type="ECO:0000313" key="8">
    <source>
        <dbReference type="EMBL" id="AXX99614.1"/>
    </source>
</evidence>
<name>A0A347UL86_9RHOB</name>